<feature type="signal peptide" evidence="1">
    <location>
        <begin position="1"/>
        <end position="28"/>
    </location>
</feature>
<protein>
    <recommendedName>
        <fullName evidence="4">Secreted protein</fullName>
    </recommendedName>
</protein>
<dbReference type="EMBL" id="JRVC01000007">
    <property type="protein sequence ID" value="KHS46877.1"/>
    <property type="molecule type" value="Genomic_DNA"/>
</dbReference>
<dbReference type="NCBIfam" id="NF047636">
    <property type="entry name" value="CC_3452_fam"/>
    <property type="match status" value="1"/>
</dbReference>
<dbReference type="InterPro" id="IPR058513">
    <property type="entry name" value="DUF8200"/>
</dbReference>
<sequence length="118" mass="12150">MISANSSSALRQLLPAVLALVGTTLSFAVTANTARANTGGSFYSATLTRPMDGAQKVIQKGVLWKCEGAECSAPRDTSRPVIVCARLAQKVGPVARFATPQGDLAAEDLARCNEAAAG</sequence>
<keyword evidence="1" id="KW-0732">Signal</keyword>
<keyword evidence="3" id="KW-1185">Reference proteome</keyword>
<gene>
    <name evidence="2" type="ORF">NJ75_01713</name>
</gene>
<dbReference type="AlphaFoldDB" id="A0A0B9AC05"/>
<dbReference type="InterPro" id="IPR058067">
    <property type="entry name" value="CC_3452-like"/>
</dbReference>
<evidence type="ECO:0008006" key="4">
    <source>
        <dbReference type="Google" id="ProtNLM"/>
    </source>
</evidence>
<dbReference type="STRING" id="48936.NJ75_01713"/>
<proteinExistence type="predicted"/>
<dbReference type="Proteomes" id="UP000031338">
    <property type="component" value="Unassembled WGS sequence"/>
</dbReference>
<dbReference type="PATRIC" id="fig|48936.3.peg.1718"/>
<dbReference type="RefSeq" id="WP_052242217.1">
    <property type="nucleotide sequence ID" value="NZ_JBNNWK010000002.1"/>
</dbReference>
<evidence type="ECO:0000313" key="2">
    <source>
        <dbReference type="EMBL" id="KHS46877.1"/>
    </source>
</evidence>
<evidence type="ECO:0000313" key="3">
    <source>
        <dbReference type="Proteomes" id="UP000031338"/>
    </source>
</evidence>
<evidence type="ECO:0000256" key="1">
    <source>
        <dbReference type="SAM" id="SignalP"/>
    </source>
</evidence>
<comment type="caution">
    <text evidence="2">The sequence shown here is derived from an EMBL/GenBank/DDBJ whole genome shotgun (WGS) entry which is preliminary data.</text>
</comment>
<accession>A0A0B9AC05</accession>
<feature type="chain" id="PRO_5002127711" description="Secreted protein" evidence="1">
    <location>
        <begin position="29"/>
        <end position="118"/>
    </location>
</feature>
<reference evidence="2 3" key="1">
    <citation type="submission" date="2014-10" db="EMBL/GenBank/DDBJ databases">
        <title>Draft genome sequence of Novosphingobium subterraneum DSM 12447.</title>
        <authorList>
            <person name="Gan H.M."/>
            <person name="Gan H.Y."/>
            <person name="Savka M.A."/>
        </authorList>
    </citation>
    <scope>NUCLEOTIDE SEQUENCE [LARGE SCALE GENOMIC DNA]</scope>
    <source>
        <strain evidence="2 3">DSM 12447</strain>
    </source>
</reference>
<organism evidence="2 3">
    <name type="scientific">Novosphingobium subterraneum</name>
    <dbReference type="NCBI Taxonomy" id="48936"/>
    <lineage>
        <taxon>Bacteria</taxon>
        <taxon>Pseudomonadati</taxon>
        <taxon>Pseudomonadota</taxon>
        <taxon>Alphaproteobacteria</taxon>
        <taxon>Sphingomonadales</taxon>
        <taxon>Sphingomonadaceae</taxon>
        <taxon>Novosphingobium</taxon>
    </lineage>
</organism>
<dbReference type="Pfam" id="PF26624">
    <property type="entry name" value="DUF8200"/>
    <property type="match status" value="1"/>
</dbReference>
<name>A0A0B9AC05_9SPHN</name>